<dbReference type="RefSeq" id="WP_273576583.1">
    <property type="nucleotide sequence ID" value="NZ_JAQRFN010000021.1"/>
</dbReference>
<name>A0ABT5LUI0_9GAMM</name>
<evidence type="ECO:0000313" key="1">
    <source>
        <dbReference type="EMBL" id="MDC9598059.1"/>
    </source>
</evidence>
<accession>A0ABT5LUI0</accession>
<dbReference type="EMBL" id="JAQRFN010000021">
    <property type="protein sequence ID" value="MDC9598059.1"/>
    <property type="molecule type" value="Genomic_DNA"/>
</dbReference>
<sequence>MKHTLLLKLLNFFCILTLSFTILSINKVAAMGGYLSFNPPPNIPSQLDELNFFFRMIKNPGPLSFMYYAHTFAINSDTSESKLTGYIGPQSNGGNDNNRRTLAIATVWYNRSDRLISYSASSESSCHTEHGGPESRTGWLIQCLINDDSKLAQTDMSDGTTYRISVKNIHQKNLSVGVERFEFSIQNLVTNKKTVLGIMTFANVKGISPSGPANFLENFGGIYNCQTIPYIAYGEDAPIGIRNNKKYAYTIAKNPDGPFSCNSNVTFSENHLSAVVEHAIKGEVQSHSGM</sequence>
<organism evidence="1 2">
    <name type="scientific">Xenorhabdus anantnagensis</name>
    <dbReference type="NCBI Taxonomy" id="3025875"/>
    <lineage>
        <taxon>Bacteria</taxon>
        <taxon>Pseudomonadati</taxon>
        <taxon>Pseudomonadota</taxon>
        <taxon>Gammaproteobacteria</taxon>
        <taxon>Enterobacterales</taxon>
        <taxon>Morganellaceae</taxon>
        <taxon>Xenorhabdus</taxon>
    </lineage>
</organism>
<reference evidence="1 2" key="1">
    <citation type="submission" date="2023-02" db="EMBL/GenBank/DDBJ databases">
        <title>Entomopathogenic bacteria.</title>
        <authorList>
            <person name="Machado R.A."/>
        </authorList>
    </citation>
    <scope>NUCLEOTIDE SEQUENCE [LARGE SCALE GENOMIC DNA]</scope>
    <source>
        <strain evidence="1 2">XENO-2</strain>
    </source>
</reference>
<protein>
    <submittedName>
        <fullName evidence="1">Uncharacterized protein</fullName>
    </submittedName>
</protein>
<comment type="caution">
    <text evidence="1">The sequence shown here is derived from an EMBL/GenBank/DDBJ whole genome shotgun (WGS) entry which is preliminary data.</text>
</comment>
<proteinExistence type="predicted"/>
<evidence type="ECO:0000313" key="2">
    <source>
        <dbReference type="Proteomes" id="UP001220225"/>
    </source>
</evidence>
<gene>
    <name evidence="1" type="ORF">PSI14_14690</name>
</gene>
<keyword evidence="2" id="KW-1185">Reference proteome</keyword>
<dbReference type="Proteomes" id="UP001220225">
    <property type="component" value="Unassembled WGS sequence"/>
</dbReference>